<name>A0A4Y3UQ60_9MICO</name>
<dbReference type="AlphaFoldDB" id="A0A4Y3UQ60"/>
<evidence type="ECO:0000313" key="6">
    <source>
        <dbReference type="EMBL" id="TQM91378.1"/>
    </source>
</evidence>
<dbReference type="PROSITE" id="PS00211">
    <property type="entry name" value="ABC_TRANSPORTER_1"/>
    <property type="match status" value="1"/>
</dbReference>
<evidence type="ECO:0000256" key="4">
    <source>
        <dbReference type="SAM" id="MobiDB-lite"/>
    </source>
</evidence>
<comment type="caution">
    <text evidence="6">The sequence shown here is derived from an EMBL/GenBank/DDBJ whole genome shotgun (WGS) entry which is preliminary data.</text>
</comment>
<dbReference type="Pfam" id="PF00005">
    <property type="entry name" value="ABC_tran"/>
    <property type="match status" value="1"/>
</dbReference>
<evidence type="ECO:0000256" key="3">
    <source>
        <dbReference type="ARBA" id="ARBA00022840"/>
    </source>
</evidence>
<accession>A0A4Y3UQ60</accession>
<dbReference type="GO" id="GO:0005524">
    <property type="term" value="F:ATP binding"/>
    <property type="evidence" value="ECO:0007669"/>
    <property type="project" value="UniProtKB-KW"/>
</dbReference>
<keyword evidence="3 6" id="KW-0067">ATP-binding</keyword>
<dbReference type="CDD" id="cd03255">
    <property type="entry name" value="ABC_MJ0796_LolCDE_FtsE"/>
    <property type="match status" value="1"/>
</dbReference>
<dbReference type="PANTHER" id="PTHR24220">
    <property type="entry name" value="IMPORT ATP-BINDING PROTEIN"/>
    <property type="match status" value="1"/>
</dbReference>
<dbReference type="InterPro" id="IPR003439">
    <property type="entry name" value="ABC_transporter-like_ATP-bd"/>
</dbReference>
<dbReference type="InterPro" id="IPR017911">
    <property type="entry name" value="MacB-like_ATP-bd"/>
</dbReference>
<dbReference type="GO" id="GO:0005886">
    <property type="term" value="C:plasma membrane"/>
    <property type="evidence" value="ECO:0007669"/>
    <property type="project" value="TreeGrafter"/>
</dbReference>
<dbReference type="EMBL" id="VFPS01000005">
    <property type="protein sequence ID" value="TQM91378.1"/>
    <property type="molecule type" value="Genomic_DNA"/>
</dbReference>
<dbReference type="InterPro" id="IPR003593">
    <property type="entry name" value="AAA+_ATPase"/>
</dbReference>
<dbReference type="PANTHER" id="PTHR24220:SF685">
    <property type="entry name" value="ABC TRANSPORTER RELATED"/>
    <property type="match status" value="1"/>
</dbReference>
<evidence type="ECO:0000256" key="2">
    <source>
        <dbReference type="ARBA" id="ARBA00022741"/>
    </source>
</evidence>
<feature type="domain" description="ABC transporter" evidence="5">
    <location>
        <begin position="5"/>
        <end position="243"/>
    </location>
</feature>
<keyword evidence="1" id="KW-0813">Transport</keyword>
<dbReference type="InterPro" id="IPR015854">
    <property type="entry name" value="ABC_transpr_LolD-like"/>
</dbReference>
<gene>
    <name evidence="6" type="ORF">FHX68_2596</name>
</gene>
<dbReference type="PROSITE" id="PS50893">
    <property type="entry name" value="ABC_TRANSPORTER_2"/>
    <property type="match status" value="1"/>
</dbReference>
<reference evidence="6 7" key="1">
    <citation type="submission" date="2019-06" db="EMBL/GenBank/DDBJ databases">
        <title>Sequencing the genomes of 1000 actinobacteria strains.</title>
        <authorList>
            <person name="Klenk H.-P."/>
        </authorList>
    </citation>
    <scope>NUCLEOTIDE SEQUENCE [LARGE SCALE GENOMIC DNA]</scope>
    <source>
        <strain evidence="6 7">DSM 20427</strain>
    </source>
</reference>
<evidence type="ECO:0000259" key="5">
    <source>
        <dbReference type="PROSITE" id="PS50893"/>
    </source>
</evidence>
<dbReference type="GO" id="GO:0098796">
    <property type="term" value="C:membrane protein complex"/>
    <property type="evidence" value="ECO:0007669"/>
    <property type="project" value="UniProtKB-ARBA"/>
</dbReference>
<keyword evidence="7" id="KW-1185">Reference proteome</keyword>
<dbReference type="Gene3D" id="3.40.50.300">
    <property type="entry name" value="P-loop containing nucleotide triphosphate hydrolases"/>
    <property type="match status" value="1"/>
</dbReference>
<dbReference type="InterPro" id="IPR027417">
    <property type="entry name" value="P-loop_NTPase"/>
</dbReference>
<dbReference type="FunFam" id="3.40.50.300:FF:000032">
    <property type="entry name" value="Export ABC transporter ATP-binding protein"/>
    <property type="match status" value="1"/>
</dbReference>
<proteinExistence type="predicted"/>
<evidence type="ECO:0000313" key="7">
    <source>
        <dbReference type="Proteomes" id="UP000319804"/>
    </source>
</evidence>
<evidence type="ECO:0000256" key="1">
    <source>
        <dbReference type="ARBA" id="ARBA00022448"/>
    </source>
</evidence>
<dbReference type="SMART" id="SM00382">
    <property type="entry name" value="AAA"/>
    <property type="match status" value="1"/>
</dbReference>
<dbReference type="GO" id="GO:0022857">
    <property type="term" value="F:transmembrane transporter activity"/>
    <property type="evidence" value="ECO:0007669"/>
    <property type="project" value="TreeGrafter"/>
</dbReference>
<organism evidence="6 7">
    <name type="scientific">Microbacterium lacticum</name>
    <dbReference type="NCBI Taxonomy" id="33885"/>
    <lineage>
        <taxon>Bacteria</taxon>
        <taxon>Bacillati</taxon>
        <taxon>Actinomycetota</taxon>
        <taxon>Actinomycetes</taxon>
        <taxon>Micrococcales</taxon>
        <taxon>Microbacteriaceae</taxon>
        <taxon>Microbacterium</taxon>
    </lineage>
</organism>
<dbReference type="Proteomes" id="UP000319804">
    <property type="component" value="Unassembled WGS sequence"/>
</dbReference>
<dbReference type="InterPro" id="IPR017871">
    <property type="entry name" value="ABC_transporter-like_CS"/>
</dbReference>
<feature type="region of interest" description="Disordered" evidence="4">
    <location>
        <begin position="244"/>
        <end position="273"/>
    </location>
</feature>
<dbReference type="GO" id="GO:0016887">
    <property type="term" value="F:ATP hydrolysis activity"/>
    <property type="evidence" value="ECO:0007669"/>
    <property type="project" value="InterPro"/>
</dbReference>
<keyword evidence="2" id="KW-0547">Nucleotide-binding</keyword>
<dbReference type="SUPFAM" id="SSF52540">
    <property type="entry name" value="P-loop containing nucleoside triphosphate hydrolases"/>
    <property type="match status" value="1"/>
</dbReference>
<sequence length="290" mass="31008">MSAVLRLVGVTEQYGEGETAVSALSGVDLTVDKGELVAIMGASGSGKSTLLSIAGGLQQPTSGEVVVEDTYLSTASARQLAALRRRSLGFVFQDFNLIPTLTALENVTLPLELDGFRARVARRAGRDALSSVGLEDKVDSYPDDLSGGQQQRVAIARAVVGGRRLILADEPSGVLDSVTGEAVMKMIRTRVDQGAAGILVTHEARHAAWADRIVFLRDGRIVDESRRGGADALLAGARRARSSSVRRWMPRRRRRPAPAPAGSDRGGGRVSAWRAVRRSVPGRRVCWSSR</sequence>
<protein>
    <submittedName>
        <fullName evidence="6">Putative ABC transport system ATP-binding protein</fullName>
    </submittedName>
</protein>